<organism evidence="2 3">
    <name type="scientific">Marinimicrobium koreense</name>
    <dbReference type="NCBI Taxonomy" id="306545"/>
    <lineage>
        <taxon>Bacteria</taxon>
        <taxon>Pseudomonadati</taxon>
        <taxon>Pseudomonadota</taxon>
        <taxon>Gammaproteobacteria</taxon>
        <taxon>Cellvibrionales</taxon>
        <taxon>Cellvibrionaceae</taxon>
        <taxon>Marinimicrobium</taxon>
    </lineage>
</organism>
<dbReference type="Pfam" id="PF03929">
    <property type="entry name" value="PepSY_TM"/>
    <property type="match status" value="1"/>
</dbReference>
<dbReference type="RefSeq" id="WP_123638486.1">
    <property type="nucleotide sequence ID" value="NZ_RJUK01000001.1"/>
</dbReference>
<gene>
    <name evidence="2" type="ORF">EDC38_2127</name>
</gene>
<accession>A0A3N1NZF4</accession>
<feature type="transmembrane region" description="Helical" evidence="1">
    <location>
        <begin position="32"/>
        <end position="54"/>
    </location>
</feature>
<keyword evidence="1" id="KW-0812">Transmembrane</keyword>
<keyword evidence="1" id="KW-0472">Membrane</keyword>
<evidence type="ECO:0000313" key="3">
    <source>
        <dbReference type="Proteomes" id="UP000273643"/>
    </source>
</evidence>
<dbReference type="PANTHER" id="PTHR34219:SF1">
    <property type="entry name" value="PEPSY DOMAIN-CONTAINING PROTEIN"/>
    <property type="match status" value="1"/>
</dbReference>
<reference evidence="2 3" key="1">
    <citation type="submission" date="2018-11" db="EMBL/GenBank/DDBJ databases">
        <title>Genomic Encyclopedia of Type Strains, Phase IV (KMG-IV): sequencing the most valuable type-strain genomes for metagenomic binning, comparative biology and taxonomic classification.</title>
        <authorList>
            <person name="Goeker M."/>
        </authorList>
    </citation>
    <scope>NUCLEOTIDE SEQUENCE [LARGE SCALE GENOMIC DNA]</scope>
    <source>
        <strain evidence="2 3">DSM 16974</strain>
    </source>
</reference>
<keyword evidence="1" id="KW-1133">Transmembrane helix</keyword>
<dbReference type="PANTHER" id="PTHR34219">
    <property type="entry name" value="IRON-REGULATED INNER MEMBRANE PROTEIN-RELATED"/>
    <property type="match status" value="1"/>
</dbReference>
<feature type="transmembrane region" description="Helical" evidence="1">
    <location>
        <begin position="354"/>
        <end position="376"/>
    </location>
</feature>
<protein>
    <submittedName>
        <fullName evidence="2">Putative iron-regulated membrane protein</fullName>
    </submittedName>
</protein>
<keyword evidence="3" id="KW-1185">Reference proteome</keyword>
<proteinExistence type="predicted"/>
<dbReference type="EMBL" id="RJUK01000001">
    <property type="protein sequence ID" value="ROQ21503.1"/>
    <property type="molecule type" value="Genomic_DNA"/>
</dbReference>
<feature type="transmembrane region" description="Helical" evidence="1">
    <location>
        <begin position="150"/>
        <end position="179"/>
    </location>
</feature>
<name>A0A3N1NZF4_9GAMM</name>
<dbReference type="InterPro" id="IPR005625">
    <property type="entry name" value="PepSY-ass_TM"/>
</dbReference>
<feature type="transmembrane region" description="Helical" evidence="1">
    <location>
        <begin position="205"/>
        <end position="227"/>
    </location>
</feature>
<dbReference type="OrthoDB" id="9791166at2"/>
<dbReference type="AlphaFoldDB" id="A0A3N1NZF4"/>
<sequence>MNQATFPDKESHHQRSTARAGHWYRTLWRWHFYAGLFCIPFVVILSVTGGIYLFKPQLDHWAERDFRNLATAGKALPIEKQIEHALVAYPDAMLVNIRVTANTQDAHRLLIRQGGETIHLYVHPATGEVLQANNPDRRLTAWVKNLHGELLIGTAGSILVELAACWAFVLLMTGVYLWWPRGQKGLGGVLYPRLRKGGRTFWRDLHAVIGFWLVGLTFFLLITALPWSQVWGSAFKELRQLASGPTEHSWRISSHSHGDRTSYDTPLPTTKVWQQARALEFAPPVELSWDHQRHHWKVASQHQNRPLRQTAWLDSDTGELIESNGFSEKGALDKAIGIGIAAHEGHLFGWLNQLLGLLTALGLITVCVSGAVMWWRRRPEKRLGAPKPVEAHTGKVIGGLVLLLGVLLPVVGLSLIALWMMERWVVRRFKSVAVWLGVYRDIQES</sequence>
<evidence type="ECO:0000256" key="1">
    <source>
        <dbReference type="SAM" id="Phobius"/>
    </source>
</evidence>
<feature type="transmembrane region" description="Helical" evidence="1">
    <location>
        <begin position="396"/>
        <end position="420"/>
    </location>
</feature>
<evidence type="ECO:0000313" key="2">
    <source>
        <dbReference type="EMBL" id="ROQ21503.1"/>
    </source>
</evidence>
<comment type="caution">
    <text evidence="2">The sequence shown here is derived from an EMBL/GenBank/DDBJ whole genome shotgun (WGS) entry which is preliminary data.</text>
</comment>
<dbReference type="Proteomes" id="UP000273643">
    <property type="component" value="Unassembled WGS sequence"/>
</dbReference>